<keyword evidence="3 6" id="KW-0812">Transmembrane</keyword>
<dbReference type="Pfam" id="PF22813">
    <property type="entry name" value="TcaA_2nd"/>
    <property type="match status" value="1"/>
</dbReference>
<dbReference type="Proteomes" id="UP000682811">
    <property type="component" value="Unassembled WGS sequence"/>
</dbReference>
<evidence type="ECO:0000259" key="7">
    <source>
        <dbReference type="Pfam" id="PF22813"/>
    </source>
</evidence>
<feature type="domain" description="TcaA protein NTF2-like" evidence="8">
    <location>
        <begin position="509"/>
        <end position="618"/>
    </location>
</feature>
<gene>
    <name evidence="11" type="primary">yvbJ</name>
    <name evidence="11" type="ORF">J34TS1_12420</name>
</gene>
<dbReference type="RefSeq" id="WP_212977510.1">
    <property type="nucleotide sequence ID" value="NZ_AP025343.1"/>
</dbReference>
<dbReference type="Pfam" id="PF25155">
    <property type="entry name" value="NTF2_YvbJ"/>
    <property type="match status" value="1"/>
</dbReference>
<name>A0A919YDI5_9BACL</name>
<evidence type="ECO:0000256" key="2">
    <source>
        <dbReference type="ARBA" id="ARBA00022475"/>
    </source>
</evidence>
<feature type="domain" description="TcaA 4th" evidence="9">
    <location>
        <begin position="259"/>
        <end position="333"/>
    </location>
</feature>
<dbReference type="PANTHER" id="PTHR40038:SF1">
    <property type="entry name" value="MEMBRANE-ASSOCIATED PROTEIN TCAA"/>
    <property type="match status" value="1"/>
</dbReference>
<dbReference type="AlphaFoldDB" id="A0A919YDI5"/>
<feature type="transmembrane region" description="Helical" evidence="6">
    <location>
        <begin position="56"/>
        <end position="72"/>
    </location>
</feature>
<comment type="caution">
    <text evidence="11">The sequence shown here is derived from an EMBL/GenBank/DDBJ whole genome shotgun (WGS) entry which is preliminary data.</text>
</comment>
<dbReference type="Pfam" id="PF22819">
    <property type="entry name" value="TcaA_5th"/>
    <property type="match status" value="1"/>
</dbReference>
<evidence type="ECO:0000259" key="10">
    <source>
        <dbReference type="Pfam" id="PF25155"/>
    </source>
</evidence>
<evidence type="ECO:0000259" key="9">
    <source>
        <dbReference type="Pfam" id="PF22820"/>
    </source>
</evidence>
<comment type="subcellular location">
    <subcellularLocation>
        <location evidence="1">Cell membrane</location>
        <topology evidence="1">Single-pass membrane protein</topology>
    </subcellularLocation>
</comment>
<feature type="domain" description="YvbJ-like NTF2-like" evidence="10">
    <location>
        <begin position="344"/>
        <end position="462"/>
    </location>
</feature>
<evidence type="ECO:0000313" key="11">
    <source>
        <dbReference type="EMBL" id="GIO46477.1"/>
    </source>
</evidence>
<dbReference type="GO" id="GO:0005886">
    <property type="term" value="C:plasma membrane"/>
    <property type="evidence" value="ECO:0007669"/>
    <property type="project" value="UniProtKB-SubCell"/>
</dbReference>
<dbReference type="InterPro" id="IPR056902">
    <property type="entry name" value="NTF2_YvbJ"/>
</dbReference>
<evidence type="ECO:0000313" key="12">
    <source>
        <dbReference type="Proteomes" id="UP000682811"/>
    </source>
</evidence>
<dbReference type="PANTHER" id="PTHR40038">
    <property type="entry name" value="MEMBRANE-ASSOCIATED PROTEIN TCAA"/>
    <property type="match status" value="1"/>
</dbReference>
<reference evidence="11 12" key="1">
    <citation type="submission" date="2021-03" db="EMBL/GenBank/DDBJ databases">
        <title>Antimicrobial resistance genes in bacteria isolated from Japanese honey, and their potential for conferring macrolide and lincosamide resistance in the American foulbrood pathogen Paenibacillus larvae.</title>
        <authorList>
            <person name="Okamoto M."/>
            <person name="Kumagai M."/>
            <person name="Kanamori H."/>
            <person name="Takamatsu D."/>
        </authorList>
    </citation>
    <scope>NUCLEOTIDE SEQUENCE [LARGE SCALE GENOMIC DNA]</scope>
    <source>
        <strain evidence="11 12">J34TS1</strain>
    </source>
</reference>
<feature type="domain" description="TcaA second" evidence="7">
    <location>
        <begin position="81"/>
        <end position="181"/>
    </location>
</feature>
<evidence type="ECO:0000259" key="8">
    <source>
        <dbReference type="Pfam" id="PF22819"/>
    </source>
</evidence>
<dbReference type="InterPro" id="IPR054530">
    <property type="entry name" value="TcaA_4th"/>
</dbReference>
<dbReference type="Pfam" id="PF22820">
    <property type="entry name" value="TcaA_3rd_4th"/>
    <property type="match status" value="1"/>
</dbReference>
<keyword evidence="4 6" id="KW-1133">Transmembrane helix</keyword>
<evidence type="ECO:0000256" key="3">
    <source>
        <dbReference type="ARBA" id="ARBA00022692"/>
    </source>
</evidence>
<proteinExistence type="predicted"/>
<protein>
    <submittedName>
        <fullName evidence="11">Membrane protein YvbJ</fullName>
    </submittedName>
</protein>
<dbReference type="InterPro" id="IPR054528">
    <property type="entry name" value="TcaA_5th"/>
</dbReference>
<keyword evidence="2" id="KW-1003">Cell membrane</keyword>
<evidence type="ECO:0000256" key="1">
    <source>
        <dbReference type="ARBA" id="ARBA00004162"/>
    </source>
</evidence>
<evidence type="ECO:0000256" key="4">
    <source>
        <dbReference type="ARBA" id="ARBA00022989"/>
    </source>
</evidence>
<evidence type="ECO:0000256" key="5">
    <source>
        <dbReference type="ARBA" id="ARBA00023136"/>
    </source>
</evidence>
<dbReference type="InterPro" id="IPR054529">
    <property type="entry name" value="TcaA_2nd"/>
</dbReference>
<keyword evidence="12" id="KW-1185">Reference proteome</keyword>
<evidence type="ECO:0000256" key="6">
    <source>
        <dbReference type="SAM" id="Phobius"/>
    </source>
</evidence>
<dbReference type="EMBL" id="BORT01000004">
    <property type="protein sequence ID" value="GIO46477.1"/>
    <property type="molecule type" value="Genomic_DNA"/>
</dbReference>
<sequence length="625" mass="69756">MAFCKQCGSQVGEKSKFCRECGNSIRQMEPVAHPMGESQASAASAAPARMSLKTKIWILSVVVFLILCTAAYKTGEHFTSKERLIGELETALNHKDMKKTAALLVPGDKRLSINEKSLMAFKNYLDSEPDEQKRLIQELSEQAKEFDRKGNDPESGAYRGYIHLEKKGKKLLLYDNYSLVIEPVFVTLETNYKDAALYVGEQQVGAADKPNYEQKFGPYLPGRYKLAAKLSTDLVDLVHSEDMNLLDQDADYRSSLTLDGEDVTVETGLSEAKDVKGTVIINGKDTGMNPFKQTTFGPVTTDGSMKMSIHSTFPWGTLTTEDTPINSDYIEINPAADGAFVQSIMDLIVKNNQQELIAYTSGDVQKMDVATDAFKENVRQNIIKDREYRNYYQGKYLGSTFALNSIRLNQTEGHWECTMDANIRMMEDRFYNDAPKLEESSKSVKVTLVYNDQNKGWYVDSIRETYGFDRERTKDMVSQDPGIYTSSWAPQSAAAAASASVQGLDYSGTQSFMNEYLSTSVAAINNRSFGQVAYLIDPAGPAYKESANYITHLESKGITEDLNSFQLLGLSKNKDGSIKAVTSEAYTIYYQDGSVKNKKFVSEYKLVTIDGALMVHQLISTKEQK</sequence>
<keyword evidence="5 6" id="KW-0472">Membrane</keyword>
<organism evidence="11 12">
    <name type="scientific">Paenibacillus azoreducens</name>
    <dbReference type="NCBI Taxonomy" id="116718"/>
    <lineage>
        <taxon>Bacteria</taxon>
        <taxon>Bacillati</taxon>
        <taxon>Bacillota</taxon>
        <taxon>Bacilli</taxon>
        <taxon>Bacillales</taxon>
        <taxon>Paenibacillaceae</taxon>
        <taxon>Paenibacillus</taxon>
    </lineage>
</organism>
<accession>A0A919YDI5</accession>